<protein>
    <submittedName>
        <fullName evidence="8">Putative MFS family arabinose efflux permease</fullName>
    </submittedName>
</protein>
<feature type="transmembrane region" description="Helical" evidence="6">
    <location>
        <begin position="224"/>
        <end position="244"/>
    </location>
</feature>
<comment type="caution">
    <text evidence="8">The sequence shown here is derived from an EMBL/GenBank/DDBJ whole genome shotgun (WGS) entry which is preliminary data.</text>
</comment>
<dbReference type="InterPro" id="IPR011701">
    <property type="entry name" value="MFS"/>
</dbReference>
<keyword evidence="2" id="KW-0813">Transport</keyword>
<dbReference type="PROSITE" id="PS50850">
    <property type="entry name" value="MFS"/>
    <property type="match status" value="1"/>
</dbReference>
<feature type="transmembrane region" description="Helical" evidence="6">
    <location>
        <begin position="171"/>
        <end position="192"/>
    </location>
</feature>
<feature type="transmembrane region" description="Helical" evidence="6">
    <location>
        <begin position="256"/>
        <end position="274"/>
    </location>
</feature>
<accession>A0A4R2P477</accession>
<evidence type="ECO:0000259" key="7">
    <source>
        <dbReference type="PROSITE" id="PS50850"/>
    </source>
</evidence>
<feature type="transmembrane region" description="Helical" evidence="6">
    <location>
        <begin position="47"/>
        <end position="67"/>
    </location>
</feature>
<dbReference type="RefSeq" id="WP_132746248.1">
    <property type="nucleotide sequence ID" value="NZ_SLXK01000014.1"/>
</dbReference>
<evidence type="ECO:0000313" key="8">
    <source>
        <dbReference type="EMBL" id="TCP28948.1"/>
    </source>
</evidence>
<reference evidence="8 9" key="1">
    <citation type="submission" date="2019-03" db="EMBL/GenBank/DDBJ databases">
        <title>Genomic Encyclopedia of Type Strains, Phase IV (KMG-IV): sequencing the most valuable type-strain genomes for metagenomic binning, comparative biology and taxonomic classification.</title>
        <authorList>
            <person name="Goeker M."/>
        </authorList>
    </citation>
    <scope>NUCLEOTIDE SEQUENCE [LARGE SCALE GENOMIC DNA]</scope>
    <source>
        <strain evidence="8 9">DSM 19377</strain>
    </source>
</reference>
<feature type="transmembrane region" description="Helical" evidence="6">
    <location>
        <begin position="20"/>
        <end position="41"/>
    </location>
</feature>
<dbReference type="SUPFAM" id="SSF103473">
    <property type="entry name" value="MFS general substrate transporter"/>
    <property type="match status" value="1"/>
</dbReference>
<keyword evidence="5 6" id="KW-0472">Membrane</keyword>
<feature type="transmembrane region" description="Helical" evidence="6">
    <location>
        <begin position="295"/>
        <end position="321"/>
    </location>
</feature>
<dbReference type="Gene3D" id="1.20.1250.20">
    <property type="entry name" value="MFS general substrate transporter like domains"/>
    <property type="match status" value="1"/>
</dbReference>
<dbReference type="Proteomes" id="UP000295416">
    <property type="component" value="Unassembled WGS sequence"/>
</dbReference>
<feature type="transmembrane region" description="Helical" evidence="6">
    <location>
        <begin position="148"/>
        <end position="165"/>
    </location>
</feature>
<evidence type="ECO:0000256" key="1">
    <source>
        <dbReference type="ARBA" id="ARBA00004651"/>
    </source>
</evidence>
<feature type="transmembrane region" description="Helical" evidence="6">
    <location>
        <begin position="79"/>
        <end position="99"/>
    </location>
</feature>
<keyword evidence="3 6" id="KW-0812">Transmembrane</keyword>
<comment type="subcellular location">
    <subcellularLocation>
        <location evidence="1">Cell membrane</location>
        <topology evidence="1">Multi-pass membrane protein</topology>
    </subcellularLocation>
</comment>
<dbReference type="PANTHER" id="PTHR23530:SF1">
    <property type="entry name" value="PERMEASE, MAJOR FACILITATOR SUPERFAMILY-RELATED"/>
    <property type="match status" value="1"/>
</dbReference>
<evidence type="ECO:0000256" key="3">
    <source>
        <dbReference type="ARBA" id="ARBA00022692"/>
    </source>
</evidence>
<keyword evidence="9" id="KW-1185">Reference proteome</keyword>
<evidence type="ECO:0000256" key="2">
    <source>
        <dbReference type="ARBA" id="ARBA00022448"/>
    </source>
</evidence>
<evidence type="ECO:0000256" key="5">
    <source>
        <dbReference type="ARBA" id="ARBA00023136"/>
    </source>
</evidence>
<sequence>MDILSKSKLRPLAEHNANILFWATMFGRISFLEPVLVLFYFERGLNAGHIFALLLCFSISVLIFEVPTGAFADRFGPKLSFIIGSAINIVSKVLLLFAFDPWLFYLSRLLDGLSATFFSGSDEALIYESLKETNQQDKMSNIWGKIESAAFIPMIVSFVLGGVLAKDLLDWQFMLLISFGVAFHLIQFVILFRIETPKGSGGCRDHPFKHVSRGIRIIKRQPDLIRLFLNFTVVMIPTFVFAKFDQPYLTDAGLPVAWLGVIYAAGALISLILSRNIGRLEKLFPRPVILVGNGLFVAAALAAGAFFLNHLILAMLVLTIVKTSTAIRYPVYSQMTNDYIPSGSRATTISLLSVMDSVLDIVIFGLLSVTAGLGLRAIFIGCAVIILIGSVIPIREKAVIPYNINDEG</sequence>
<dbReference type="GO" id="GO:0022857">
    <property type="term" value="F:transmembrane transporter activity"/>
    <property type="evidence" value="ECO:0007669"/>
    <property type="project" value="InterPro"/>
</dbReference>
<gene>
    <name evidence="8" type="ORF">EV207_11473</name>
</gene>
<dbReference type="EMBL" id="SLXK01000014">
    <property type="protein sequence ID" value="TCP28948.1"/>
    <property type="molecule type" value="Genomic_DNA"/>
</dbReference>
<dbReference type="InterPro" id="IPR053160">
    <property type="entry name" value="MFS_DHA3_Transporter"/>
</dbReference>
<dbReference type="Pfam" id="PF07690">
    <property type="entry name" value="MFS_1"/>
    <property type="match status" value="1"/>
</dbReference>
<proteinExistence type="predicted"/>
<evidence type="ECO:0000313" key="9">
    <source>
        <dbReference type="Proteomes" id="UP000295416"/>
    </source>
</evidence>
<keyword evidence="4 6" id="KW-1133">Transmembrane helix</keyword>
<dbReference type="PANTHER" id="PTHR23530">
    <property type="entry name" value="TRANSPORT PROTEIN-RELATED"/>
    <property type="match status" value="1"/>
</dbReference>
<dbReference type="GO" id="GO:0005886">
    <property type="term" value="C:plasma membrane"/>
    <property type="evidence" value="ECO:0007669"/>
    <property type="project" value="UniProtKB-SubCell"/>
</dbReference>
<feature type="domain" description="Major facilitator superfamily (MFS) profile" evidence="7">
    <location>
        <begin position="1"/>
        <end position="398"/>
    </location>
</feature>
<feature type="transmembrane region" description="Helical" evidence="6">
    <location>
        <begin position="361"/>
        <end position="388"/>
    </location>
</feature>
<organism evidence="8 9">
    <name type="scientific">Scopulibacillus darangshiensis</name>
    <dbReference type="NCBI Taxonomy" id="442528"/>
    <lineage>
        <taxon>Bacteria</taxon>
        <taxon>Bacillati</taxon>
        <taxon>Bacillota</taxon>
        <taxon>Bacilli</taxon>
        <taxon>Bacillales</taxon>
        <taxon>Sporolactobacillaceae</taxon>
        <taxon>Scopulibacillus</taxon>
    </lineage>
</organism>
<dbReference type="OrthoDB" id="9816124at2"/>
<dbReference type="InterPro" id="IPR020846">
    <property type="entry name" value="MFS_dom"/>
</dbReference>
<evidence type="ECO:0000256" key="4">
    <source>
        <dbReference type="ARBA" id="ARBA00022989"/>
    </source>
</evidence>
<dbReference type="InterPro" id="IPR036259">
    <property type="entry name" value="MFS_trans_sf"/>
</dbReference>
<evidence type="ECO:0000256" key="6">
    <source>
        <dbReference type="SAM" id="Phobius"/>
    </source>
</evidence>
<dbReference type="AlphaFoldDB" id="A0A4R2P477"/>
<name>A0A4R2P477_9BACL</name>